<dbReference type="AlphaFoldDB" id="A0A2K8KUA2"/>
<dbReference type="Pfam" id="PF00990">
    <property type="entry name" value="GGDEF"/>
    <property type="match status" value="1"/>
</dbReference>
<dbReference type="NCBIfam" id="TIGR00254">
    <property type="entry name" value="GGDEF"/>
    <property type="match status" value="1"/>
</dbReference>
<evidence type="ECO:0000256" key="2">
    <source>
        <dbReference type="ARBA" id="ARBA00012528"/>
    </source>
</evidence>
<proteinExistence type="predicted"/>
<dbReference type="Gene3D" id="3.30.70.270">
    <property type="match status" value="1"/>
</dbReference>
<evidence type="ECO:0000256" key="3">
    <source>
        <dbReference type="ARBA" id="ARBA00034247"/>
    </source>
</evidence>
<dbReference type="RefSeq" id="WP_158524366.1">
    <property type="nucleotide sequence ID" value="NZ_CP011797.1"/>
</dbReference>
<dbReference type="PROSITE" id="PS50887">
    <property type="entry name" value="GGDEF"/>
    <property type="match status" value="1"/>
</dbReference>
<feature type="chain" id="PRO_5014732996" description="diguanylate cyclase" evidence="5">
    <location>
        <begin position="23"/>
        <end position="624"/>
    </location>
</feature>
<dbReference type="InterPro" id="IPR043128">
    <property type="entry name" value="Rev_trsase/Diguanyl_cyclase"/>
</dbReference>
<dbReference type="GO" id="GO:0052621">
    <property type="term" value="F:diguanylate cyclase activity"/>
    <property type="evidence" value="ECO:0007669"/>
    <property type="project" value="UniProtKB-EC"/>
</dbReference>
<feature type="transmembrane region" description="Helical" evidence="4">
    <location>
        <begin position="272"/>
        <end position="290"/>
    </location>
</feature>
<keyword evidence="4" id="KW-1133">Transmembrane helix</keyword>
<dbReference type="InterPro" id="IPR011623">
    <property type="entry name" value="7TMR_DISM_rcpt_extracell_dom1"/>
</dbReference>
<keyword evidence="8" id="KW-1185">Reference proteome</keyword>
<dbReference type="EMBL" id="CP011797">
    <property type="protein sequence ID" value="ATX77431.1"/>
    <property type="molecule type" value="Genomic_DNA"/>
</dbReference>
<dbReference type="EC" id="2.7.7.65" evidence="2"/>
<reference evidence="7 8" key="1">
    <citation type="journal article" date="2017" name="Environ. Microbiol.">
        <title>Genomic and physiological analyses of 'Reinekea forsetii' reveal a versatile opportunistic lifestyle during spring algae blooms.</title>
        <authorList>
            <person name="Avci B."/>
            <person name="Hahnke R.L."/>
            <person name="Chafee M."/>
            <person name="Fischer T."/>
            <person name="Gruber-Vodicka H."/>
            <person name="Tegetmeyer H.E."/>
            <person name="Harder J."/>
            <person name="Fuchs B.M."/>
            <person name="Amann R.I."/>
            <person name="Teeling H."/>
        </authorList>
    </citation>
    <scope>NUCLEOTIDE SEQUENCE [LARGE SCALE GENOMIC DNA]</scope>
    <source>
        <strain evidence="7 8">Hel1_31_D35</strain>
    </source>
</reference>
<feature type="transmembrane region" description="Helical" evidence="4">
    <location>
        <begin position="297"/>
        <end position="317"/>
    </location>
</feature>
<feature type="transmembrane region" description="Helical" evidence="4">
    <location>
        <begin position="230"/>
        <end position="252"/>
    </location>
</feature>
<feature type="transmembrane region" description="Helical" evidence="4">
    <location>
        <begin position="323"/>
        <end position="342"/>
    </location>
</feature>
<gene>
    <name evidence="7" type="ORF">REIFOR_02300</name>
</gene>
<evidence type="ECO:0000256" key="5">
    <source>
        <dbReference type="SAM" id="SignalP"/>
    </source>
</evidence>
<dbReference type="KEGG" id="rfo:REIFOR_02300"/>
<evidence type="ECO:0000256" key="4">
    <source>
        <dbReference type="SAM" id="Phobius"/>
    </source>
</evidence>
<dbReference type="PANTHER" id="PTHR45138">
    <property type="entry name" value="REGULATORY COMPONENTS OF SENSORY TRANSDUCTION SYSTEM"/>
    <property type="match status" value="1"/>
</dbReference>
<comment type="catalytic activity">
    <reaction evidence="3">
        <text>2 GTP = 3',3'-c-di-GMP + 2 diphosphate</text>
        <dbReference type="Rhea" id="RHEA:24898"/>
        <dbReference type="ChEBI" id="CHEBI:33019"/>
        <dbReference type="ChEBI" id="CHEBI:37565"/>
        <dbReference type="ChEBI" id="CHEBI:58805"/>
        <dbReference type="EC" id="2.7.7.65"/>
    </reaction>
</comment>
<name>A0A2K8KUA2_9GAMM</name>
<feature type="domain" description="GGDEF" evidence="6">
    <location>
        <begin position="482"/>
        <end position="617"/>
    </location>
</feature>
<dbReference type="SUPFAM" id="SSF55073">
    <property type="entry name" value="Nucleotide cyclase"/>
    <property type="match status" value="1"/>
</dbReference>
<feature type="signal peptide" evidence="5">
    <location>
        <begin position="1"/>
        <end position="22"/>
    </location>
</feature>
<dbReference type="InterPro" id="IPR029787">
    <property type="entry name" value="Nucleotide_cyclase"/>
</dbReference>
<dbReference type="SMART" id="SM00267">
    <property type="entry name" value="GGDEF"/>
    <property type="match status" value="1"/>
</dbReference>
<evidence type="ECO:0000313" key="7">
    <source>
        <dbReference type="EMBL" id="ATX77431.1"/>
    </source>
</evidence>
<feature type="transmembrane region" description="Helical" evidence="4">
    <location>
        <begin position="201"/>
        <end position="223"/>
    </location>
</feature>
<feature type="transmembrane region" description="Helical" evidence="4">
    <location>
        <begin position="354"/>
        <end position="372"/>
    </location>
</feature>
<dbReference type="FunFam" id="3.30.70.270:FF:000001">
    <property type="entry name" value="Diguanylate cyclase domain protein"/>
    <property type="match status" value="1"/>
</dbReference>
<dbReference type="PANTHER" id="PTHR45138:SF9">
    <property type="entry name" value="DIGUANYLATE CYCLASE DGCM-RELATED"/>
    <property type="match status" value="1"/>
</dbReference>
<protein>
    <recommendedName>
        <fullName evidence="2">diguanylate cyclase</fullName>
        <ecNumber evidence="2">2.7.7.65</ecNumber>
    </recommendedName>
</protein>
<dbReference type="Proteomes" id="UP000229757">
    <property type="component" value="Chromosome"/>
</dbReference>
<evidence type="ECO:0000256" key="1">
    <source>
        <dbReference type="ARBA" id="ARBA00001946"/>
    </source>
</evidence>
<keyword evidence="4" id="KW-0812">Transmembrane</keyword>
<keyword evidence="5" id="KW-0732">Signal</keyword>
<evidence type="ECO:0000259" key="6">
    <source>
        <dbReference type="PROSITE" id="PS50887"/>
    </source>
</evidence>
<keyword evidence="4" id="KW-0472">Membrane</keyword>
<organism evidence="7 8">
    <name type="scientific">Reinekea forsetii</name>
    <dbReference type="NCBI Taxonomy" id="1336806"/>
    <lineage>
        <taxon>Bacteria</taxon>
        <taxon>Pseudomonadati</taxon>
        <taxon>Pseudomonadota</taxon>
        <taxon>Gammaproteobacteria</taxon>
        <taxon>Oceanospirillales</taxon>
        <taxon>Saccharospirillaceae</taxon>
        <taxon>Reinekea</taxon>
    </lineage>
</organism>
<sequence length="624" mass="69866">MKRLIRRSAILVLSALTGPLFAASVPTLDAQTALNKGEVSLSGTWGFTWGRWIPLDTIQSSELSVEHVELPNFLLNLGSSQTQKTDNIVQGYGTYVLQIDNLREAFEHPTLFVRYVQDAWQAWWVDSSGEISLLGQSGQIAKRADEQAFRNNTAIIHLPGKSQSGTLVIYLSAYHTSYAGLYGELTIREQETTLRGLLTDLTVRTFLIAVGIYVTIQNLVFYVRRPQEKTLLLLALFAAVILVRAALASGYVDYFIAQPRWATTFFKAEYLLVVWPGIAALHFLLAFFPVRGSRQFMLGVYLFFGALILVTSFAPLSQVTLNLWAYQIGLLVFTALCMITVVRGLVLRLPDARHFLFSITPLVLAVFNDLIAGQMASYNFFIVEYGLFLFLFVQTQIQSTRFVDALKTSEHLSAHLVEEVALKTRQLRLHNERLTEQAVDLSHQNDEIKLIAETDHLTGLLNRQTLDKLSELQFQLAIGYRQPLALVIMDLDHFKAINDTHGHLVGDECLIFVASFLRGYKLRKRDIIARFGGEELVILLADTNLAMATKITQDLCDSLAKTPVTGDHPDIILTASFGIAERISSRAQSVHQLIGFADQALYQAKRHGRNRVEAYDPSGPEAEV</sequence>
<dbReference type="InterPro" id="IPR000160">
    <property type="entry name" value="GGDEF_dom"/>
</dbReference>
<comment type="cofactor">
    <cofactor evidence="1">
        <name>Mg(2+)</name>
        <dbReference type="ChEBI" id="CHEBI:18420"/>
    </cofactor>
</comment>
<dbReference type="OrthoDB" id="9803824at2"/>
<dbReference type="CDD" id="cd01949">
    <property type="entry name" value="GGDEF"/>
    <property type="match status" value="1"/>
</dbReference>
<dbReference type="InterPro" id="IPR050469">
    <property type="entry name" value="Diguanylate_Cyclase"/>
</dbReference>
<accession>A0A2K8KUA2</accession>
<dbReference type="Pfam" id="PF07695">
    <property type="entry name" value="7TMR-DISM_7TM"/>
    <property type="match status" value="1"/>
</dbReference>
<evidence type="ECO:0000313" key="8">
    <source>
        <dbReference type="Proteomes" id="UP000229757"/>
    </source>
</evidence>